<dbReference type="EMBL" id="UYSU01032279">
    <property type="protein sequence ID" value="VDL88926.1"/>
    <property type="molecule type" value="Genomic_DNA"/>
</dbReference>
<evidence type="ECO:0000313" key="3">
    <source>
        <dbReference type="Proteomes" id="UP000275846"/>
    </source>
</evidence>
<name>A0A183SE93_SCHSO</name>
<reference evidence="2 3" key="2">
    <citation type="submission" date="2018-11" db="EMBL/GenBank/DDBJ databases">
        <authorList>
            <consortium name="Pathogen Informatics"/>
        </authorList>
    </citation>
    <scope>NUCLEOTIDE SEQUENCE [LARGE SCALE GENOMIC DNA]</scope>
    <source>
        <strain evidence="2 3">NST_G2</strain>
    </source>
</reference>
<dbReference type="WBParaSite" id="SSLN_0000262801-mRNA-1">
    <property type="protein sequence ID" value="SSLN_0000262801-mRNA-1"/>
    <property type="gene ID" value="SSLN_0000262801"/>
</dbReference>
<accession>A0A183SE93</accession>
<dbReference type="Proteomes" id="UP000275846">
    <property type="component" value="Unassembled WGS sequence"/>
</dbReference>
<reference evidence="4" key="1">
    <citation type="submission" date="2016-06" db="UniProtKB">
        <authorList>
            <consortium name="WormBaseParasite"/>
        </authorList>
    </citation>
    <scope>IDENTIFICATION</scope>
</reference>
<dbReference type="STRING" id="70667.A0A183SE93"/>
<proteinExistence type="predicted"/>
<feature type="compositionally biased region" description="Polar residues" evidence="1">
    <location>
        <begin position="128"/>
        <end position="142"/>
    </location>
</feature>
<dbReference type="PANTHER" id="PTHR36696:SF1">
    <property type="entry name" value="EF-HAND DOMAIN-CONTAINING PROTEIN"/>
    <property type="match status" value="1"/>
</dbReference>
<feature type="region of interest" description="Disordered" evidence="1">
    <location>
        <begin position="119"/>
        <end position="158"/>
    </location>
</feature>
<evidence type="ECO:0000313" key="4">
    <source>
        <dbReference type="WBParaSite" id="SSLN_0000262801-mRNA-1"/>
    </source>
</evidence>
<evidence type="ECO:0000313" key="2">
    <source>
        <dbReference type="EMBL" id="VDL88926.1"/>
    </source>
</evidence>
<dbReference type="OrthoDB" id="6242272at2759"/>
<dbReference type="AlphaFoldDB" id="A0A183SE93"/>
<feature type="compositionally biased region" description="Basic and acidic residues" evidence="1">
    <location>
        <begin position="172"/>
        <end position="189"/>
    </location>
</feature>
<protein>
    <submittedName>
        <fullName evidence="4">Dynein heavy chain 7, axonemal</fullName>
    </submittedName>
</protein>
<gene>
    <name evidence="2" type="ORF">SSLN_LOCUS2541</name>
</gene>
<sequence length="413" mass="47715">MSIRRRSNLRGLDVQLMREEELLNQLQNLQDVPFEEPQAFYLPEAPVGKEANKKVHKGDVIRRASKLLGMRLSESKAIFQEFDKQMIESTHSKTARAYMDGPGFRTKYLRDDFSDDDSLLNSQQDSSVGSLTNSDISTSQLDYDTPQKEYPSPQKPEVSLDWDQKLQTILEGDRKKQEQSYSTMKERQRGPTIEDLTVLPPQDRTWSKPPWSLDIYDMVGNLAFEYIDAHKRSLPENILRANCAVYSSINFRLPLALSHLEGYSVRDYLVQYCKVCKERSYVYQKMFSEYGVKARQDVIAMMRKSASDLLFGFVSTSAIDEYIELLDLGEGYVIKEVDYQKFLALCDRLYAINVEEIGEERWNYQADTLERIDFRNISQRLEGLNLQSGLVTLLKRISEISVDDLNIARHGLT</sequence>
<organism evidence="4">
    <name type="scientific">Schistocephalus solidus</name>
    <name type="common">Tapeworm</name>
    <dbReference type="NCBI Taxonomy" id="70667"/>
    <lineage>
        <taxon>Eukaryota</taxon>
        <taxon>Metazoa</taxon>
        <taxon>Spiralia</taxon>
        <taxon>Lophotrochozoa</taxon>
        <taxon>Platyhelminthes</taxon>
        <taxon>Cestoda</taxon>
        <taxon>Eucestoda</taxon>
        <taxon>Diphyllobothriidea</taxon>
        <taxon>Diphyllobothriidae</taxon>
        <taxon>Schistocephalus</taxon>
    </lineage>
</organism>
<keyword evidence="3" id="KW-1185">Reference proteome</keyword>
<feature type="region of interest" description="Disordered" evidence="1">
    <location>
        <begin position="172"/>
        <end position="193"/>
    </location>
</feature>
<dbReference type="PANTHER" id="PTHR36696">
    <property type="entry name" value="AGAP012002-PA"/>
    <property type="match status" value="1"/>
</dbReference>
<evidence type="ECO:0000256" key="1">
    <source>
        <dbReference type="SAM" id="MobiDB-lite"/>
    </source>
</evidence>